<comment type="caution">
    <text evidence="3">The sequence shown here is derived from an EMBL/GenBank/DDBJ whole genome shotgun (WGS) entry which is preliminary data.</text>
</comment>
<evidence type="ECO:0000313" key="4">
    <source>
        <dbReference type="Proteomes" id="UP001359559"/>
    </source>
</evidence>
<keyword evidence="1" id="KW-0175">Coiled coil</keyword>
<evidence type="ECO:0000256" key="1">
    <source>
        <dbReference type="SAM" id="Coils"/>
    </source>
</evidence>
<dbReference type="AlphaFoldDB" id="A0AAN9JPW6"/>
<dbReference type="EMBL" id="JAYKXN010000003">
    <property type="protein sequence ID" value="KAK7301843.1"/>
    <property type="molecule type" value="Genomic_DNA"/>
</dbReference>
<dbReference type="PANTHER" id="PTHR37716:SF1">
    <property type="entry name" value="OS07G0568900 PROTEIN"/>
    <property type="match status" value="1"/>
</dbReference>
<accession>A0AAN9JPW6</accession>
<gene>
    <name evidence="3" type="ORF">RJT34_12719</name>
</gene>
<dbReference type="Proteomes" id="UP001359559">
    <property type="component" value="Unassembled WGS sequence"/>
</dbReference>
<feature type="transmembrane region" description="Helical" evidence="2">
    <location>
        <begin position="109"/>
        <end position="132"/>
    </location>
</feature>
<keyword evidence="4" id="KW-1185">Reference proteome</keyword>
<name>A0AAN9JPW6_CLITE</name>
<keyword evidence="2" id="KW-1133">Transmembrane helix</keyword>
<evidence type="ECO:0000313" key="3">
    <source>
        <dbReference type="EMBL" id="KAK7301843.1"/>
    </source>
</evidence>
<proteinExistence type="predicted"/>
<protein>
    <submittedName>
        <fullName evidence="3">Uncharacterized protein</fullName>
    </submittedName>
</protein>
<dbReference type="PANTHER" id="PTHR37716">
    <property type="entry name" value="OS07G0568900 PROTEIN"/>
    <property type="match status" value="1"/>
</dbReference>
<feature type="coiled-coil region" evidence="1">
    <location>
        <begin position="49"/>
        <end position="76"/>
    </location>
</feature>
<evidence type="ECO:0000256" key="2">
    <source>
        <dbReference type="SAM" id="Phobius"/>
    </source>
</evidence>
<dbReference type="GO" id="GO:0009535">
    <property type="term" value="C:chloroplast thylakoid membrane"/>
    <property type="evidence" value="ECO:0007669"/>
    <property type="project" value="TreeGrafter"/>
</dbReference>
<organism evidence="3 4">
    <name type="scientific">Clitoria ternatea</name>
    <name type="common">Butterfly pea</name>
    <dbReference type="NCBI Taxonomy" id="43366"/>
    <lineage>
        <taxon>Eukaryota</taxon>
        <taxon>Viridiplantae</taxon>
        <taxon>Streptophyta</taxon>
        <taxon>Embryophyta</taxon>
        <taxon>Tracheophyta</taxon>
        <taxon>Spermatophyta</taxon>
        <taxon>Magnoliopsida</taxon>
        <taxon>eudicotyledons</taxon>
        <taxon>Gunneridae</taxon>
        <taxon>Pentapetalae</taxon>
        <taxon>rosids</taxon>
        <taxon>fabids</taxon>
        <taxon>Fabales</taxon>
        <taxon>Fabaceae</taxon>
        <taxon>Papilionoideae</taxon>
        <taxon>50 kb inversion clade</taxon>
        <taxon>NPAAA clade</taxon>
        <taxon>indigoferoid/millettioid clade</taxon>
        <taxon>Phaseoleae</taxon>
        <taxon>Clitoria</taxon>
    </lineage>
</organism>
<reference evidence="3 4" key="1">
    <citation type="submission" date="2024-01" db="EMBL/GenBank/DDBJ databases">
        <title>The genomes of 5 underutilized Papilionoideae crops provide insights into root nodulation and disease resistance.</title>
        <authorList>
            <person name="Yuan L."/>
        </authorList>
    </citation>
    <scope>NUCLEOTIDE SEQUENCE [LARGE SCALE GENOMIC DNA]</scope>
    <source>
        <strain evidence="3">LY-2023</strain>
        <tissue evidence="3">Leaf</tissue>
    </source>
</reference>
<sequence length="140" mass="15657">MLFSMQLLGLYKQPQAVFTQLVQGDEGILKHTYPCSCSIVRAVKGDSQSEKYEVDQDKAKEALKKLDDQIQSLSNKQPPSPKLRVSEVKVPEVEGRGRGNDKVEITDSFLTNVAVGLLLFTIFYNVLFYSVIKPSIDGYP</sequence>
<keyword evidence="2" id="KW-0472">Membrane</keyword>
<keyword evidence="2" id="KW-0812">Transmembrane</keyword>